<feature type="chain" id="PRO_5039587156" description="PpiC domain-containing protein" evidence="1">
    <location>
        <begin position="23"/>
        <end position="343"/>
    </location>
</feature>
<accession>A0A9D2B7G1</accession>
<dbReference type="PROSITE" id="PS51257">
    <property type="entry name" value="PROKAR_LIPOPROTEIN"/>
    <property type="match status" value="1"/>
</dbReference>
<evidence type="ECO:0000256" key="1">
    <source>
        <dbReference type="SAM" id="SignalP"/>
    </source>
</evidence>
<evidence type="ECO:0000313" key="3">
    <source>
        <dbReference type="Proteomes" id="UP000886800"/>
    </source>
</evidence>
<evidence type="ECO:0000313" key="2">
    <source>
        <dbReference type="EMBL" id="HIX65067.1"/>
    </source>
</evidence>
<feature type="signal peptide" evidence="1">
    <location>
        <begin position="1"/>
        <end position="22"/>
    </location>
</feature>
<gene>
    <name evidence="2" type="ORF">H9736_02340</name>
</gene>
<name>A0A9D2B7G1_9FIRM</name>
<dbReference type="AlphaFoldDB" id="A0A9D2B7G1"/>
<dbReference type="EMBL" id="DXES01000048">
    <property type="protein sequence ID" value="HIX65067.1"/>
    <property type="molecule type" value="Genomic_DNA"/>
</dbReference>
<dbReference type="Proteomes" id="UP000886800">
    <property type="component" value="Unassembled WGS sequence"/>
</dbReference>
<sequence>MNRMQKAASLALAALMAAGLCACGENATWAAKYGEATVPAGVYITGLMTEYNELIGQAPADAKDPLKAEVEEGVTLSQAITQAAKDRLNDYIAVEEQFAAQALELAPEDQAAVESGMTGWEFFRTTYEENGVSEASYRLVMENSAKQQRLFEATYGPGGSQEVPESELRGYFNENYAKVLMIPLTFSTSEDPETKESADQHTREVMDGFYRQLQEGADMEDVYYEARKLATGNEELARPEPGTSYTFVNKQNTTYDQVLVDAIFSAQVGEPVQAETDGGLYLFVRYDLEENPQDFEGYRDSILMALKREEFLAQVDEWAAALTGVTYNEEALGRYTPEKLKFA</sequence>
<reference evidence="2" key="2">
    <citation type="submission" date="2021-04" db="EMBL/GenBank/DDBJ databases">
        <authorList>
            <person name="Gilroy R."/>
        </authorList>
    </citation>
    <scope>NUCLEOTIDE SEQUENCE</scope>
    <source>
        <strain evidence="2">CHK188-5543</strain>
    </source>
</reference>
<reference evidence="2" key="1">
    <citation type="journal article" date="2021" name="PeerJ">
        <title>Extensive microbial diversity within the chicken gut microbiome revealed by metagenomics and culture.</title>
        <authorList>
            <person name="Gilroy R."/>
            <person name="Ravi A."/>
            <person name="Getino M."/>
            <person name="Pursley I."/>
            <person name="Horton D.L."/>
            <person name="Alikhan N.F."/>
            <person name="Baker D."/>
            <person name="Gharbi K."/>
            <person name="Hall N."/>
            <person name="Watson M."/>
            <person name="Adriaenssens E.M."/>
            <person name="Foster-Nyarko E."/>
            <person name="Jarju S."/>
            <person name="Secka A."/>
            <person name="Antonio M."/>
            <person name="Oren A."/>
            <person name="Chaudhuri R.R."/>
            <person name="La Ragione R."/>
            <person name="Hildebrand F."/>
            <person name="Pallen M.J."/>
        </authorList>
    </citation>
    <scope>NUCLEOTIDE SEQUENCE</scope>
    <source>
        <strain evidence="2">CHK188-5543</strain>
    </source>
</reference>
<keyword evidence="1" id="KW-0732">Signal</keyword>
<protein>
    <recommendedName>
        <fullName evidence="4">PpiC domain-containing protein</fullName>
    </recommendedName>
</protein>
<evidence type="ECO:0008006" key="4">
    <source>
        <dbReference type="Google" id="ProtNLM"/>
    </source>
</evidence>
<proteinExistence type="predicted"/>
<organism evidence="2 3">
    <name type="scientific">Candidatus Anaerotruncus excrementipullorum</name>
    <dbReference type="NCBI Taxonomy" id="2838465"/>
    <lineage>
        <taxon>Bacteria</taxon>
        <taxon>Bacillati</taxon>
        <taxon>Bacillota</taxon>
        <taxon>Clostridia</taxon>
        <taxon>Eubacteriales</taxon>
        <taxon>Oscillospiraceae</taxon>
        <taxon>Anaerotruncus</taxon>
    </lineage>
</organism>
<comment type="caution">
    <text evidence="2">The sequence shown here is derived from an EMBL/GenBank/DDBJ whole genome shotgun (WGS) entry which is preliminary data.</text>
</comment>